<evidence type="ECO:0000313" key="8">
    <source>
        <dbReference type="EMBL" id="MCQ4163354.1"/>
    </source>
</evidence>
<evidence type="ECO:0000256" key="1">
    <source>
        <dbReference type="ARBA" id="ARBA00007447"/>
    </source>
</evidence>
<evidence type="ECO:0000256" key="2">
    <source>
        <dbReference type="ARBA" id="ARBA00022670"/>
    </source>
</evidence>
<accession>A0ABT1QLF1</accession>
<comment type="caution">
    <text evidence="8">The sequence shown here is derived from an EMBL/GenBank/DDBJ whole genome shotgun (WGS) entry which is preliminary data.</text>
</comment>
<keyword evidence="5" id="KW-0378">Hydrolase</keyword>
<dbReference type="Gene3D" id="2.40.70.10">
    <property type="entry name" value="Acid Proteases"/>
    <property type="match status" value="2"/>
</dbReference>
<dbReference type="PROSITE" id="PS00141">
    <property type="entry name" value="ASP_PROTEASE"/>
    <property type="match status" value="1"/>
</dbReference>
<dbReference type="SUPFAM" id="SSF50630">
    <property type="entry name" value="Acid proteases"/>
    <property type="match status" value="1"/>
</dbReference>
<evidence type="ECO:0000256" key="3">
    <source>
        <dbReference type="ARBA" id="ARBA00022729"/>
    </source>
</evidence>
<protein>
    <submittedName>
        <fullName evidence="8">A1 family peptidase</fullName>
    </submittedName>
</protein>
<keyword evidence="4" id="KW-0064">Aspartyl protease</keyword>
<dbReference type="CDD" id="cd05471">
    <property type="entry name" value="pepsin_like"/>
    <property type="match status" value="1"/>
</dbReference>
<dbReference type="Proteomes" id="UP001165498">
    <property type="component" value="Unassembled WGS sequence"/>
</dbReference>
<dbReference type="PRINTS" id="PR00792">
    <property type="entry name" value="PEPSIN"/>
</dbReference>
<gene>
    <name evidence="8" type="ORF">NM961_01395</name>
</gene>
<dbReference type="PANTHER" id="PTHR47965">
    <property type="entry name" value="ASPARTYL PROTEASE-RELATED"/>
    <property type="match status" value="1"/>
</dbReference>
<keyword evidence="9" id="KW-1185">Reference proteome</keyword>
<organism evidence="8 9">
    <name type="scientific">Tahibacter harae</name>
    <dbReference type="NCBI Taxonomy" id="2963937"/>
    <lineage>
        <taxon>Bacteria</taxon>
        <taxon>Pseudomonadati</taxon>
        <taxon>Pseudomonadota</taxon>
        <taxon>Gammaproteobacteria</taxon>
        <taxon>Lysobacterales</taxon>
        <taxon>Rhodanobacteraceae</taxon>
        <taxon>Tahibacter</taxon>
    </lineage>
</organism>
<dbReference type="RefSeq" id="WP_255910445.1">
    <property type="nucleotide sequence ID" value="NZ_JANFQO010000001.1"/>
</dbReference>
<name>A0ABT1QLF1_9GAMM</name>
<keyword evidence="3" id="KW-0732">Signal</keyword>
<dbReference type="EMBL" id="JANFQO010000001">
    <property type="protein sequence ID" value="MCQ4163354.1"/>
    <property type="molecule type" value="Genomic_DNA"/>
</dbReference>
<dbReference type="InterPro" id="IPR034164">
    <property type="entry name" value="Pepsin-like_dom"/>
</dbReference>
<keyword evidence="6" id="KW-0865">Zymogen</keyword>
<keyword evidence="2" id="KW-0645">Protease</keyword>
<feature type="domain" description="Peptidase A1" evidence="7">
    <location>
        <begin position="21"/>
        <end position="411"/>
    </location>
</feature>
<dbReference type="InterPro" id="IPR033121">
    <property type="entry name" value="PEPTIDASE_A1"/>
</dbReference>
<dbReference type="Pfam" id="PF00026">
    <property type="entry name" value="Asp"/>
    <property type="match status" value="1"/>
</dbReference>
<reference evidence="8" key="1">
    <citation type="submission" date="2022-07" db="EMBL/GenBank/DDBJ databases">
        <title>Tahibacter sp., a new gammaproteobacterium isolated from the silt sample collected at pig farm.</title>
        <authorList>
            <person name="Chen H."/>
        </authorList>
    </citation>
    <scope>NUCLEOTIDE SEQUENCE</scope>
    <source>
        <strain evidence="8">P2K</strain>
    </source>
</reference>
<dbReference type="InterPro" id="IPR001969">
    <property type="entry name" value="Aspartic_peptidase_AS"/>
</dbReference>
<dbReference type="InterPro" id="IPR021109">
    <property type="entry name" value="Peptidase_aspartic_dom_sf"/>
</dbReference>
<dbReference type="PROSITE" id="PS51767">
    <property type="entry name" value="PEPTIDASE_A1"/>
    <property type="match status" value="1"/>
</dbReference>
<dbReference type="InterPro" id="IPR001461">
    <property type="entry name" value="Aspartic_peptidase_A1"/>
</dbReference>
<evidence type="ECO:0000256" key="4">
    <source>
        <dbReference type="ARBA" id="ARBA00022750"/>
    </source>
</evidence>
<evidence type="ECO:0000256" key="6">
    <source>
        <dbReference type="ARBA" id="ARBA00023145"/>
    </source>
</evidence>
<sequence length="414" mass="44947">MPTSPRPLQLRTTLAYARGGYTAALEVGSSNACVNVLLDTGSSTLALTGSKYRPDSDSALGATALAQQVTYGKGAWAGPVLHSRIGFGEGDQARRVDGAAFALVENDASAFFRNADGILGLAYRQLNPAHDMTAPLTRQGRDPALTWPWPYDLSNAEALAAFKQELLQQPRVTLQPLFCALEGEGLFADRFALSVRRAVVHVTDAAATPAQLAADPLNSGVLVLGGGEECQALYRGGFQDVRILHDLYYNANLLSVQVGDQEPIAAAQVAPQYRDGCVSNAFIDTGSSFLALEGTLYDAVLTGFAAHDASLPQLIQRFEEQFRNEQGLPNEAVDTRRWPALHFRLEGSNGGEVCLRCEPAQYWQRNANVAGQSLFLLLRWSRQSVLGLPLLCGRYCIFDRRDDECGRVRLADLR</sequence>
<comment type="similarity">
    <text evidence="1">Belongs to the peptidase A1 family.</text>
</comment>
<proteinExistence type="inferred from homology"/>
<evidence type="ECO:0000256" key="5">
    <source>
        <dbReference type="ARBA" id="ARBA00022801"/>
    </source>
</evidence>
<dbReference type="PANTHER" id="PTHR47965:SF12">
    <property type="entry name" value="ASPARTIC PROTEINASE 3-RELATED"/>
    <property type="match status" value="1"/>
</dbReference>
<evidence type="ECO:0000313" key="9">
    <source>
        <dbReference type="Proteomes" id="UP001165498"/>
    </source>
</evidence>
<evidence type="ECO:0000259" key="7">
    <source>
        <dbReference type="PROSITE" id="PS51767"/>
    </source>
</evidence>